<dbReference type="EMBL" id="CP035485">
    <property type="protein sequence ID" value="QDI93162.1"/>
    <property type="molecule type" value="Genomic_DNA"/>
</dbReference>
<dbReference type="InterPro" id="IPR009267">
    <property type="entry name" value="NTP_transf_6"/>
</dbReference>
<dbReference type="AlphaFoldDB" id="A0A514LMS1"/>
<dbReference type="PANTHER" id="PTHR39166">
    <property type="entry name" value="BLL1166 PROTEIN"/>
    <property type="match status" value="1"/>
</dbReference>
<protein>
    <submittedName>
        <fullName evidence="1">Nucleotidyltransferase family protein</fullName>
    </submittedName>
</protein>
<keyword evidence="1" id="KW-0808">Transferase</keyword>
<evidence type="ECO:0000313" key="1">
    <source>
        <dbReference type="EMBL" id="QDI93162.1"/>
    </source>
</evidence>
<gene>
    <name evidence="1" type="ORF">EPH95_15275</name>
</gene>
<dbReference type="RefSeq" id="WP_142091640.1">
    <property type="nucleotide sequence ID" value="NZ_CP035485.1"/>
</dbReference>
<name>A0A514LMS1_9BACI</name>
<evidence type="ECO:0000313" key="2">
    <source>
        <dbReference type="Proteomes" id="UP000319756"/>
    </source>
</evidence>
<dbReference type="OrthoDB" id="1901124at2"/>
<dbReference type="Proteomes" id="UP000319756">
    <property type="component" value="Chromosome"/>
</dbReference>
<dbReference type="KEGG" id="sale:EPH95_15275"/>
<dbReference type="PANTHER" id="PTHR39166:SF1">
    <property type="entry name" value="BLL1166 PROTEIN"/>
    <property type="match status" value="1"/>
</dbReference>
<accession>A0A514LMS1</accession>
<organism evidence="1 2">
    <name type="scientific">Salicibibacter halophilus</name>
    <dbReference type="NCBI Taxonomy" id="2502791"/>
    <lineage>
        <taxon>Bacteria</taxon>
        <taxon>Bacillati</taxon>
        <taxon>Bacillota</taxon>
        <taxon>Bacilli</taxon>
        <taxon>Bacillales</taxon>
        <taxon>Bacillaceae</taxon>
        <taxon>Salicibibacter</taxon>
    </lineage>
</organism>
<keyword evidence="2" id="KW-1185">Reference proteome</keyword>
<dbReference type="Pfam" id="PF06042">
    <property type="entry name" value="NTP_transf_6"/>
    <property type="match status" value="1"/>
</dbReference>
<sequence>MMKILEAVRDLQLPDGWVSAGFIRSKIWDTLHGFRKRTPLPDVDVIYFDPENLDESEEKKREEHLRNVLPLVPWSVKNQARMHLVNDDPPYTSSVDAISKFPETATALGIKLDATGRVILAAPCGVEDVLQGAVRPTPFFRESEARLAVYRERVLKKNWAATWEMLDIWGGY</sequence>
<dbReference type="GO" id="GO:0016740">
    <property type="term" value="F:transferase activity"/>
    <property type="evidence" value="ECO:0007669"/>
    <property type="project" value="UniProtKB-KW"/>
</dbReference>
<reference evidence="2" key="1">
    <citation type="submission" date="2019-01" db="EMBL/GenBank/DDBJ databases">
        <title>Genomic analysis of Salicibibacter sp. NKC3-5.</title>
        <authorList>
            <person name="Oh Y.J."/>
        </authorList>
    </citation>
    <scope>NUCLEOTIDE SEQUENCE [LARGE SCALE GENOMIC DNA]</scope>
    <source>
        <strain evidence="2">NKC3-5</strain>
    </source>
</reference>
<proteinExistence type="predicted"/>